<dbReference type="RefSeq" id="WP_143942259.1">
    <property type="nucleotide sequence ID" value="NZ_VKLS01000405.1"/>
</dbReference>
<comment type="caution">
    <text evidence="2">The sequence shown here is derived from an EMBL/GenBank/DDBJ whole genome shotgun (WGS) entry which is preliminary data.</text>
</comment>
<gene>
    <name evidence="2" type="ORF">FNZ23_23770</name>
</gene>
<organism evidence="2 3">
    <name type="scientific">Streptomyces benahoarensis</name>
    <dbReference type="NCBI Taxonomy" id="2595054"/>
    <lineage>
        <taxon>Bacteria</taxon>
        <taxon>Bacillati</taxon>
        <taxon>Actinomycetota</taxon>
        <taxon>Actinomycetes</taxon>
        <taxon>Kitasatosporales</taxon>
        <taxon>Streptomycetaceae</taxon>
        <taxon>Streptomyces</taxon>
    </lineage>
</organism>
<dbReference type="InterPro" id="IPR010310">
    <property type="entry name" value="T7SS_ESAT-6-like"/>
</dbReference>
<dbReference type="SUPFAM" id="SSF140453">
    <property type="entry name" value="EsxAB dimer-like"/>
    <property type="match status" value="1"/>
</dbReference>
<keyword evidence="3" id="KW-1185">Reference proteome</keyword>
<evidence type="ECO:0000313" key="2">
    <source>
        <dbReference type="EMBL" id="TSB33377.1"/>
    </source>
</evidence>
<evidence type="ECO:0000313" key="3">
    <source>
        <dbReference type="Proteomes" id="UP000320888"/>
    </source>
</evidence>
<dbReference type="Proteomes" id="UP000320888">
    <property type="component" value="Unassembled WGS sequence"/>
</dbReference>
<dbReference type="Pfam" id="PF06013">
    <property type="entry name" value="WXG100"/>
    <property type="match status" value="1"/>
</dbReference>
<dbReference type="EMBL" id="VKLS01000405">
    <property type="protein sequence ID" value="TSB33377.1"/>
    <property type="molecule type" value="Genomic_DNA"/>
</dbReference>
<reference evidence="2 3" key="1">
    <citation type="submission" date="2019-07" db="EMBL/GenBank/DDBJ databases">
        <title>Draft genome for Streptomyces benahoarensis MZ03-48.</title>
        <authorList>
            <person name="Gonzalez-Pimentel J.L."/>
        </authorList>
    </citation>
    <scope>NUCLEOTIDE SEQUENCE [LARGE SCALE GENOMIC DNA]</scope>
    <source>
        <strain evidence="2 3">MZ03-48</strain>
    </source>
</reference>
<dbReference type="Gene3D" id="1.10.287.1060">
    <property type="entry name" value="ESAT-6-like"/>
    <property type="match status" value="1"/>
</dbReference>
<sequence>MSDGESAAEEIVELGIEIVNPGGRPDELEQAAKAWRNLKSEIDQIFRRLDKQVEGVIGNAWRGPAAEAFHEHWRKCKSSADAATEKFDEAADGLDKAAKAIREVNSEIHDIYLEIGISIGVSVGMSFLTLGVSAATGTARVVMLVEKALDAAGKLGRMLRAVANAYKAFKNFHALTRVAAEFAMESASGTAGGVVTSVLSGKGPEWETNLAGGIGGASLGAGAGKLATALGGGDLVSGVVGGAVGGVTGDGLDSLAQGKSMDMRQTAITAATGGAAGGAGGVARGFDKEMTRIAQDIKFEEPTPVGHEAGMDRAWGTTVPVAGGVAANEGKDRWEDVDKSTKEGRSGAEKGTRGRSGTATDEVRDVFG</sequence>
<protein>
    <submittedName>
        <fullName evidence="2">WXG100 family type VII secretion target</fullName>
    </submittedName>
</protein>
<name>A0A553YVY7_9ACTN</name>
<feature type="region of interest" description="Disordered" evidence="1">
    <location>
        <begin position="326"/>
        <end position="368"/>
    </location>
</feature>
<dbReference type="InterPro" id="IPR036689">
    <property type="entry name" value="ESAT-6-like_sf"/>
</dbReference>
<dbReference type="AlphaFoldDB" id="A0A553YVY7"/>
<dbReference type="NCBIfam" id="TIGR03930">
    <property type="entry name" value="WXG100_ESAT6"/>
    <property type="match status" value="1"/>
</dbReference>
<accession>A0A553YVY7</accession>
<dbReference type="OrthoDB" id="4147017at2"/>
<feature type="compositionally biased region" description="Basic and acidic residues" evidence="1">
    <location>
        <begin position="329"/>
        <end position="352"/>
    </location>
</feature>
<proteinExistence type="predicted"/>
<evidence type="ECO:0000256" key="1">
    <source>
        <dbReference type="SAM" id="MobiDB-lite"/>
    </source>
</evidence>